<evidence type="ECO:0000256" key="1">
    <source>
        <dbReference type="SAM" id="MobiDB-lite"/>
    </source>
</evidence>
<dbReference type="Proteomes" id="UP000722485">
    <property type="component" value="Unassembled WGS sequence"/>
</dbReference>
<sequence length="112" mass="12384">MQKAHDVILTDPMSGEENAEQPVLLGDPPGGLLNLRRGLDPLELIAGLELKLELEMSTEVQMEEATLTFYRIKPCGTGSDILEELGVLLEVEGDKLMSQRDYCDSHNNESDI</sequence>
<dbReference type="EMBL" id="JAANBB010000214">
    <property type="protein sequence ID" value="KAF7546418.1"/>
    <property type="molecule type" value="Genomic_DNA"/>
</dbReference>
<protein>
    <submittedName>
        <fullName evidence="2">Uncharacterized protein</fullName>
    </submittedName>
</protein>
<evidence type="ECO:0000313" key="3">
    <source>
        <dbReference type="Proteomes" id="UP000722485"/>
    </source>
</evidence>
<evidence type="ECO:0000313" key="2">
    <source>
        <dbReference type="EMBL" id="KAF7546418.1"/>
    </source>
</evidence>
<gene>
    <name evidence="2" type="ORF">G7Z17_g8448</name>
</gene>
<feature type="region of interest" description="Disordered" evidence="1">
    <location>
        <begin position="1"/>
        <end position="27"/>
    </location>
</feature>
<proteinExistence type="predicted"/>
<name>A0A9P5H704_9HYPO</name>
<accession>A0A9P5H704</accession>
<dbReference type="AlphaFoldDB" id="A0A9P5H704"/>
<organism evidence="2 3">
    <name type="scientific">Cylindrodendrum hubeiense</name>
    <dbReference type="NCBI Taxonomy" id="595255"/>
    <lineage>
        <taxon>Eukaryota</taxon>
        <taxon>Fungi</taxon>
        <taxon>Dikarya</taxon>
        <taxon>Ascomycota</taxon>
        <taxon>Pezizomycotina</taxon>
        <taxon>Sordariomycetes</taxon>
        <taxon>Hypocreomycetidae</taxon>
        <taxon>Hypocreales</taxon>
        <taxon>Nectriaceae</taxon>
        <taxon>Cylindrodendrum</taxon>
    </lineage>
</organism>
<comment type="caution">
    <text evidence="2">The sequence shown here is derived from an EMBL/GenBank/DDBJ whole genome shotgun (WGS) entry which is preliminary data.</text>
</comment>
<keyword evidence="3" id="KW-1185">Reference proteome</keyword>
<reference evidence="2" key="1">
    <citation type="submission" date="2020-03" db="EMBL/GenBank/DDBJ databases">
        <title>Draft Genome Sequence of Cylindrodendrum hubeiense.</title>
        <authorList>
            <person name="Buettner E."/>
            <person name="Kellner H."/>
        </authorList>
    </citation>
    <scope>NUCLEOTIDE SEQUENCE</scope>
    <source>
        <strain evidence="2">IHI 201604</strain>
    </source>
</reference>